<name>A0A975DLP1_9GAMM</name>
<dbReference type="AlphaFoldDB" id="A0A975DLP1"/>
<keyword evidence="2" id="KW-0614">Plasmid</keyword>
<protein>
    <recommendedName>
        <fullName evidence="4">CARDB domain-containing protein</fullName>
    </recommendedName>
</protein>
<organism evidence="2 3">
    <name type="scientific">Pseudoalteromonas xiamenensis</name>
    <dbReference type="NCBI Taxonomy" id="882626"/>
    <lineage>
        <taxon>Bacteria</taxon>
        <taxon>Pseudomonadati</taxon>
        <taxon>Pseudomonadota</taxon>
        <taxon>Gammaproteobacteria</taxon>
        <taxon>Alteromonadales</taxon>
        <taxon>Pseudoalteromonadaceae</taxon>
        <taxon>Pseudoalteromonas</taxon>
    </lineage>
</organism>
<proteinExistence type="predicted"/>
<keyword evidence="1" id="KW-0732">Signal</keyword>
<dbReference type="KEGG" id="pxi:J5O05_18700"/>
<keyword evidence="3" id="KW-1185">Reference proteome</keyword>
<dbReference type="InterPro" id="IPR013783">
    <property type="entry name" value="Ig-like_fold"/>
</dbReference>
<geneLocation type="plasmid" evidence="2 3">
    <name>unnamed5</name>
</geneLocation>
<dbReference type="Proteomes" id="UP000664904">
    <property type="component" value="Plasmid unnamed5"/>
</dbReference>
<dbReference type="RefSeq" id="WP_208845134.1">
    <property type="nucleotide sequence ID" value="NZ_CP072135.1"/>
</dbReference>
<evidence type="ECO:0000313" key="2">
    <source>
        <dbReference type="EMBL" id="QTH73522.1"/>
    </source>
</evidence>
<accession>A0A975DLP1</accession>
<dbReference type="EMBL" id="CP072135">
    <property type="protein sequence ID" value="QTH73522.1"/>
    <property type="molecule type" value="Genomic_DNA"/>
</dbReference>
<feature type="chain" id="PRO_5038136327" description="CARDB domain-containing protein" evidence="1">
    <location>
        <begin position="23"/>
        <end position="606"/>
    </location>
</feature>
<sequence length="606" mass="66754">MNQIRAISLSLLLMLLSACQFSENDPPRNLSIANINTGPVANLEQNETFELFYDLDVAGLSDIDVDVHFYLIHNNELVDTQNSQEQTIEDVHQLAIVSLSQLKEGRHALSVQATLPDNLKGGQYQIIAHVDPDNMVIEDIENDNAPSTTNASYANGQYPHADIEVEIQSTHDYELKTLKFGQSALILDAPHVDNGNQFHHADLIGYLVADYSGSALDKVTVKAEVDVNGAWRPLHFWSAEETQYLEQLSYSFKTVLSDQHIGFDIAFNDELSQALYQTFSGQNGAELAFRFTLTDSNGDGDLNSDNNVIEQSIPLYFFEGHTANVGTQNRLANIKLAQSYDKSYGDQSKFSIGVDLSGQLLIVPAGDPGARITAEGNVEAYFFNAQNTLFGISYDGSAYVSGLNTGYSSEMTIFNNVVFEDESYTSKFEKSWTKSWEEEKVLAKANFTIGPIPMSVEAGVDGSLGFELTVGYNAELYANGDLFSVDFGAFGRGGVDLAVASAGVEAEFNLIDNVFSLDSSAGFSLVSTDNATPHIYYALELTDDMDVISGKFGLYAETKGIKWCKKWGIPYPCGSKTTRYDLWLYQTDSVFQKSWTLYSKEGSVNL</sequence>
<evidence type="ECO:0000313" key="3">
    <source>
        <dbReference type="Proteomes" id="UP000664904"/>
    </source>
</evidence>
<gene>
    <name evidence="2" type="ORF">J5O05_18700</name>
</gene>
<reference evidence="2" key="1">
    <citation type="submission" date="2021-03" db="EMBL/GenBank/DDBJ databases">
        <title>Complete Genome of Pseudoalteromonas xiamenensis STKMTI.2, a new potential marine bacterium producing anti-Vibrio compounds.</title>
        <authorList>
            <person name="Handayani D.P."/>
            <person name="Isnansetyo A."/>
            <person name="Istiqomah I."/>
            <person name="Jumina J."/>
        </authorList>
    </citation>
    <scope>NUCLEOTIDE SEQUENCE</scope>
    <source>
        <strain evidence="2">STKMTI.2</strain>
        <plasmid evidence="2">unnamed5</plasmid>
    </source>
</reference>
<evidence type="ECO:0008006" key="4">
    <source>
        <dbReference type="Google" id="ProtNLM"/>
    </source>
</evidence>
<evidence type="ECO:0000256" key="1">
    <source>
        <dbReference type="SAM" id="SignalP"/>
    </source>
</evidence>
<dbReference type="Gene3D" id="2.60.40.10">
    <property type="entry name" value="Immunoglobulins"/>
    <property type="match status" value="1"/>
</dbReference>
<dbReference type="PROSITE" id="PS51257">
    <property type="entry name" value="PROKAR_LIPOPROTEIN"/>
    <property type="match status" value="1"/>
</dbReference>
<feature type="signal peptide" evidence="1">
    <location>
        <begin position="1"/>
        <end position="22"/>
    </location>
</feature>